<dbReference type="EMBL" id="CAJOBS010008168">
    <property type="protein sequence ID" value="CAF4927526.1"/>
    <property type="molecule type" value="Genomic_DNA"/>
</dbReference>
<accession>A0A818GUS0</accession>
<gene>
    <name evidence="2" type="ORF">KIK155_LOCUS15573</name>
    <name evidence="3" type="ORF">TOA249_LOCUS32536</name>
</gene>
<comment type="caution">
    <text evidence="2">The sequence shown here is derived from an EMBL/GenBank/DDBJ whole genome shotgun (WGS) entry which is preliminary data.</text>
</comment>
<sequence length="319" mass="34331">MVNELTPMYSQLIKVHHSNLRPWVPRPNYLARFDLGGEVFPPPVRLNNTVSNNNARMPFGSSNHNIPSVPNNRIFNNFIGFQAATPPVLPRAPGGNIITPPVINELGDPLIGEVGGEIPQGPPSSQPVSIESPNFTPPRTLSRSLPNLFSPSSEHESEDSFIINHPFEGFPLVDPSTEEILTRMENLLTPPVNINEVPVNVLPMPSSLLPDELPIINPVIKSKPVPIVVSENPPSIPSTSTSAIATPSTVPLTDEPVISIIAPPEVTEAPPPPLNPNIGISPQGAVRGRSRIPVLSPIASPLSSRLRPSNAKPPGYYKK</sequence>
<feature type="compositionally biased region" description="Polar residues" evidence="1">
    <location>
        <begin position="126"/>
        <end position="141"/>
    </location>
</feature>
<protein>
    <submittedName>
        <fullName evidence="2">Uncharacterized protein</fullName>
    </submittedName>
</protein>
<dbReference type="EMBL" id="CAJNYV010002736">
    <property type="protein sequence ID" value="CAF3497694.1"/>
    <property type="molecule type" value="Genomic_DNA"/>
</dbReference>
<dbReference type="Proteomes" id="UP000663865">
    <property type="component" value="Unassembled WGS sequence"/>
</dbReference>
<dbReference type="Proteomes" id="UP000663838">
    <property type="component" value="Unassembled WGS sequence"/>
</dbReference>
<proteinExistence type="predicted"/>
<dbReference type="AlphaFoldDB" id="A0A818GUS0"/>
<evidence type="ECO:0000313" key="2">
    <source>
        <dbReference type="EMBL" id="CAF3497694.1"/>
    </source>
</evidence>
<evidence type="ECO:0000256" key="1">
    <source>
        <dbReference type="SAM" id="MobiDB-lite"/>
    </source>
</evidence>
<feature type="region of interest" description="Disordered" evidence="1">
    <location>
        <begin position="117"/>
        <end position="141"/>
    </location>
</feature>
<evidence type="ECO:0000313" key="4">
    <source>
        <dbReference type="Proteomes" id="UP000663865"/>
    </source>
</evidence>
<name>A0A818GUS0_9BILA</name>
<reference evidence="2" key="1">
    <citation type="submission" date="2021-02" db="EMBL/GenBank/DDBJ databases">
        <authorList>
            <person name="Nowell W R."/>
        </authorList>
    </citation>
    <scope>NUCLEOTIDE SEQUENCE</scope>
</reference>
<evidence type="ECO:0000313" key="3">
    <source>
        <dbReference type="EMBL" id="CAF4927526.1"/>
    </source>
</evidence>
<organism evidence="2 4">
    <name type="scientific">Rotaria socialis</name>
    <dbReference type="NCBI Taxonomy" id="392032"/>
    <lineage>
        <taxon>Eukaryota</taxon>
        <taxon>Metazoa</taxon>
        <taxon>Spiralia</taxon>
        <taxon>Gnathifera</taxon>
        <taxon>Rotifera</taxon>
        <taxon>Eurotatoria</taxon>
        <taxon>Bdelloidea</taxon>
        <taxon>Philodinida</taxon>
        <taxon>Philodinidae</taxon>
        <taxon>Rotaria</taxon>
    </lineage>
</organism>